<evidence type="ECO:0000256" key="5">
    <source>
        <dbReference type="ARBA" id="ARBA00023004"/>
    </source>
</evidence>
<evidence type="ECO:0000256" key="4">
    <source>
        <dbReference type="ARBA" id="ARBA00022982"/>
    </source>
</evidence>
<proteinExistence type="predicted"/>
<keyword evidence="6" id="KW-0411">Iron-sulfur</keyword>
<dbReference type="EMBL" id="BAABKN010000005">
    <property type="protein sequence ID" value="GAA4728117.1"/>
    <property type="molecule type" value="Genomic_DNA"/>
</dbReference>
<dbReference type="PANTHER" id="PTHR36923:SF3">
    <property type="entry name" value="FERREDOXIN"/>
    <property type="match status" value="1"/>
</dbReference>
<comment type="caution">
    <text evidence="8">The sequence shown here is derived from an EMBL/GenBank/DDBJ whole genome shotgun (WGS) entry which is preliminary data.</text>
</comment>
<gene>
    <name evidence="8" type="ORF">GCM10023350_09080</name>
</gene>
<dbReference type="SUPFAM" id="SSF54862">
    <property type="entry name" value="4Fe-4S ferredoxins"/>
    <property type="match status" value="1"/>
</dbReference>
<dbReference type="Pfam" id="PF13459">
    <property type="entry name" value="Fer4_15"/>
    <property type="match status" value="1"/>
</dbReference>
<dbReference type="PANTHER" id="PTHR36923">
    <property type="entry name" value="FERREDOXIN"/>
    <property type="match status" value="1"/>
</dbReference>
<name>A0ABP8YJZ5_9ACTN</name>
<keyword evidence="5" id="KW-0408">Iron</keyword>
<evidence type="ECO:0000256" key="7">
    <source>
        <dbReference type="ARBA" id="ARBA00023291"/>
    </source>
</evidence>
<protein>
    <recommendedName>
        <fullName evidence="10">Ferredoxin</fullName>
    </recommendedName>
</protein>
<keyword evidence="3" id="KW-0479">Metal-binding</keyword>
<evidence type="ECO:0000313" key="9">
    <source>
        <dbReference type="Proteomes" id="UP001499882"/>
    </source>
</evidence>
<dbReference type="Gene3D" id="3.30.70.20">
    <property type="match status" value="1"/>
</dbReference>
<evidence type="ECO:0000256" key="6">
    <source>
        <dbReference type="ARBA" id="ARBA00023014"/>
    </source>
</evidence>
<keyword evidence="2" id="KW-0813">Transport</keyword>
<dbReference type="RefSeq" id="WP_345525401.1">
    <property type="nucleotide sequence ID" value="NZ_BAABKN010000005.1"/>
</dbReference>
<dbReference type="Proteomes" id="UP001499882">
    <property type="component" value="Unassembled WGS sequence"/>
</dbReference>
<evidence type="ECO:0000256" key="2">
    <source>
        <dbReference type="ARBA" id="ARBA00022448"/>
    </source>
</evidence>
<keyword evidence="9" id="KW-1185">Reference proteome</keyword>
<organism evidence="8 9">
    <name type="scientific">Nocardioides endophyticus</name>
    <dbReference type="NCBI Taxonomy" id="1353775"/>
    <lineage>
        <taxon>Bacteria</taxon>
        <taxon>Bacillati</taxon>
        <taxon>Actinomycetota</taxon>
        <taxon>Actinomycetes</taxon>
        <taxon>Propionibacteriales</taxon>
        <taxon>Nocardioidaceae</taxon>
        <taxon>Nocardioides</taxon>
    </lineage>
</organism>
<evidence type="ECO:0000256" key="1">
    <source>
        <dbReference type="ARBA" id="ARBA00001927"/>
    </source>
</evidence>
<keyword evidence="7" id="KW-0003">3Fe-4S</keyword>
<dbReference type="InterPro" id="IPR051269">
    <property type="entry name" value="Fe-S_cluster_ET"/>
</dbReference>
<evidence type="ECO:0000313" key="8">
    <source>
        <dbReference type="EMBL" id="GAA4728117.1"/>
    </source>
</evidence>
<evidence type="ECO:0000256" key="3">
    <source>
        <dbReference type="ARBA" id="ARBA00022723"/>
    </source>
</evidence>
<evidence type="ECO:0008006" key="10">
    <source>
        <dbReference type="Google" id="ProtNLM"/>
    </source>
</evidence>
<reference evidence="9" key="1">
    <citation type="journal article" date="2019" name="Int. J. Syst. Evol. Microbiol.">
        <title>The Global Catalogue of Microorganisms (GCM) 10K type strain sequencing project: providing services to taxonomists for standard genome sequencing and annotation.</title>
        <authorList>
            <consortium name="The Broad Institute Genomics Platform"/>
            <consortium name="The Broad Institute Genome Sequencing Center for Infectious Disease"/>
            <person name="Wu L."/>
            <person name="Ma J."/>
        </authorList>
    </citation>
    <scope>NUCLEOTIDE SEQUENCE [LARGE SCALE GENOMIC DNA]</scope>
    <source>
        <strain evidence="9">JCM 18532</strain>
    </source>
</reference>
<comment type="cofactor">
    <cofactor evidence="1">
        <name>[3Fe-4S] cluster</name>
        <dbReference type="ChEBI" id="CHEBI:21137"/>
    </cofactor>
</comment>
<sequence>MSVNVTIDDLLCQGHGRCEALAPHLFEFDDLGYARVIRSTPAGHDVEFAASAAANCPEQAIRVTRKDPSDSESLR</sequence>
<accession>A0ABP8YJZ5</accession>
<keyword evidence="4" id="KW-0249">Electron transport</keyword>